<sequence>MSAQFSTFWATLFSNLAQAGWRATMLSAAPAGGAVHGSYALVRIESNQGMARPIPSTSFPFLLR</sequence>
<organism evidence="2 3">
    <name type="scientific">Hymenobacter swuensis DY53</name>
    <dbReference type="NCBI Taxonomy" id="1227739"/>
    <lineage>
        <taxon>Bacteria</taxon>
        <taxon>Pseudomonadati</taxon>
        <taxon>Bacteroidota</taxon>
        <taxon>Cytophagia</taxon>
        <taxon>Cytophagales</taxon>
        <taxon>Hymenobacteraceae</taxon>
        <taxon>Hymenobacter</taxon>
    </lineage>
</organism>
<proteinExistence type="predicted"/>
<dbReference type="Proteomes" id="UP000019423">
    <property type="component" value="Chromosome"/>
</dbReference>
<dbReference type="HOGENOM" id="CLU_2861691_0_0_10"/>
<evidence type="ECO:0000256" key="1">
    <source>
        <dbReference type="SAM" id="SignalP"/>
    </source>
</evidence>
<name>W8EZK8_9BACT</name>
<keyword evidence="1" id="KW-0732">Signal</keyword>
<dbReference type="AlphaFoldDB" id="W8EZK8"/>
<protein>
    <submittedName>
        <fullName evidence="2">Uncharacterized protein</fullName>
    </submittedName>
</protein>
<reference evidence="2 3" key="1">
    <citation type="submission" date="2014-01" db="EMBL/GenBank/DDBJ databases">
        <title>Complete genome sequence of ionizing-radiation resistance bacterium Hymenobacter swuensis DY53.</title>
        <authorList>
            <person name="Jung J.-H."/>
            <person name="Jeong S.-W."/>
            <person name="Joe M.-H."/>
            <person name="Cho y.-j."/>
            <person name="Kim M.-K."/>
            <person name="Lim S.-Y."/>
        </authorList>
    </citation>
    <scope>NUCLEOTIDE SEQUENCE [LARGE SCALE GENOMIC DNA]</scope>
    <source>
        <strain evidence="2 3">DY53</strain>
    </source>
</reference>
<dbReference type="OrthoDB" id="886762at2"/>
<accession>W8EZK8</accession>
<feature type="chain" id="PRO_5004907879" evidence="1">
    <location>
        <begin position="20"/>
        <end position="64"/>
    </location>
</feature>
<feature type="signal peptide" evidence="1">
    <location>
        <begin position="1"/>
        <end position="19"/>
    </location>
</feature>
<dbReference type="STRING" id="1227739.Hsw_2939"/>
<evidence type="ECO:0000313" key="2">
    <source>
        <dbReference type="EMBL" id="AHJ98534.1"/>
    </source>
</evidence>
<dbReference type="EMBL" id="CP007145">
    <property type="protein sequence ID" value="AHJ98534.1"/>
    <property type="molecule type" value="Genomic_DNA"/>
</dbReference>
<evidence type="ECO:0000313" key="3">
    <source>
        <dbReference type="Proteomes" id="UP000019423"/>
    </source>
</evidence>
<keyword evidence="3" id="KW-1185">Reference proteome</keyword>
<gene>
    <name evidence="2" type="ORF">Hsw_2939</name>
</gene>
<dbReference type="KEGG" id="hsw:Hsw_2939"/>